<dbReference type="PROSITE" id="PS00778">
    <property type="entry name" value="HIS_ACID_PHOSPHAT_2"/>
    <property type="match status" value="1"/>
</dbReference>
<name>A0A166UUZ1_9HYPO</name>
<dbReference type="SUPFAM" id="SSF53254">
    <property type="entry name" value="Phosphoglycerate mutase-like"/>
    <property type="match status" value="1"/>
</dbReference>
<dbReference type="PANTHER" id="PTHR20963">
    <property type="entry name" value="MULTIPLE INOSITOL POLYPHOSPHATE PHOSPHATASE-RELATED"/>
    <property type="match status" value="1"/>
</dbReference>
<keyword evidence="5" id="KW-0472">Membrane</keyword>
<dbReference type="Gene3D" id="3.40.50.1240">
    <property type="entry name" value="Phosphoglycerate mutase-like"/>
    <property type="match status" value="1"/>
</dbReference>
<dbReference type="InterPro" id="IPR033379">
    <property type="entry name" value="Acid_Pase_AS"/>
</dbReference>
<evidence type="ECO:0000256" key="4">
    <source>
        <dbReference type="SAM" id="MobiDB-lite"/>
    </source>
</evidence>
<comment type="similarity">
    <text evidence="1">Belongs to the histidine acid phosphatase family.</text>
</comment>
<dbReference type="Proteomes" id="UP000078544">
    <property type="component" value="Unassembled WGS sequence"/>
</dbReference>
<dbReference type="OrthoDB" id="6509975at2759"/>
<keyword evidence="5" id="KW-1133">Transmembrane helix</keyword>
<dbReference type="CDD" id="cd07061">
    <property type="entry name" value="HP_HAP_like"/>
    <property type="match status" value="1"/>
</dbReference>
<dbReference type="AlphaFoldDB" id="A0A166UUZ1"/>
<sequence length="598" mass="66929">MASASSRTQSSRREAVAYQPVHQDDEDREVQPTLHEIPSHPSKSETRWRLATCVLSVLLIVLVGLNVFVTLPLAFDGKDDADSCPCRPKKVPQYFQTSPELWAGPTATGRPAFMAQTRTFDPTATYVPNEPLQTSLPIIGMGSGNESVFKMMGYLSPYTPSPGFGVDEYPLPEGAEIVQIQMVSRHGSRYPTTGADVAQLGDKIANASVDFNPRGNLSFLRDWSYQLGAEILVPKGRQELFDSGEKLVEVLYPLASSECLTFVTQAFCTATWKTQDRMLKSAENWMAGFFGLEWTNNATIEVIIEERGFNNSLEGSANCPNSYTKSPGNSARKIWIHKYLKDALRRFQAMTEGFDWTIEDVFAAQSMCAYETVAYGFSKFCDLFTYEEWRNFGYAVDLHFSSISGFHSPTGRAVGIGYQQEIMARLKNHTLGYSGSQINVTLDNNTETFPLNQSLYFDFSHDTNIISILTAFGLTQFASELPADRYPGDHNFTVSHLTPFGARLDMEIIKTPKPLSPNRDGYLRGGETKYIHFILNQRTVPLGKSFPECEERRDGWCELETFLRIQEGMEALARFDYACFGDYEPVKYGDVTDGAPPS</sequence>
<keyword evidence="7" id="KW-1185">Reference proteome</keyword>
<dbReference type="PROSITE" id="PS00616">
    <property type="entry name" value="HIS_ACID_PHOSPHAT_1"/>
    <property type="match status" value="1"/>
</dbReference>
<evidence type="ECO:0000313" key="7">
    <source>
        <dbReference type="Proteomes" id="UP000078544"/>
    </source>
</evidence>
<dbReference type="STRING" id="1081109.A0A166UUZ1"/>
<evidence type="ECO:0000256" key="2">
    <source>
        <dbReference type="ARBA" id="ARBA00012632"/>
    </source>
</evidence>
<keyword evidence="5" id="KW-0812">Transmembrane</keyword>
<accession>A0A166UUZ1</accession>
<dbReference type="EMBL" id="AZGY01000001">
    <property type="protein sequence ID" value="OAA32998.1"/>
    <property type="molecule type" value="Genomic_DNA"/>
</dbReference>
<protein>
    <recommendedName>
        <fullName evidence="2">3-phytase</fullName>
        <ecNumber evidence="2">3.1.3.8</ecNumber>
    </recommendedName>
</protein>
<dbReference type="GO" id="GO:0016158">
    <property type="term" value="F:inositol hexakisphosphate 3-phosphatase activity"/>
    <property type="evidence" value="ECO:0007669"/>
    <property type="project" value="UniProtKB-EC"/>
</dbReference>
<dbReference type="InterPro" id="IPR000560">
    <property type="entry name" value="His_Pase_clade-2"/>
</dbReference>
<dbReference type="InterPro" id="IPR029033">
    <property type="entry name" value="His_PPase_superfam"/>
</dbReference>
<evidence type="ECO:0000256" key="5">
    <source>
        <dbReference type="SAM" id="Phobius"/>
    </source>
</evidence>
<keyword evidence="3" id="KW-0378">Hydrolase</keyword>
<comment type="caution">
    <text evidence="6">The sequence shown here is derived from an EMBL/GenBank/DDBJ whole genome shotgun (WGS) entry which is preliminary data.</text>
</comment>
<evidence type="ECO:0000313" key="6">
    <source>
        <dbReference type="EMBL" id="OAA32998.1"/>
    </source>
</evidence>
<gene>
    <name evidence="6" type="ORF">AAL_00463</name>
</gene>
<dbReference type="EC" id="3.1.3.8" evidence="2"/>
<feature type="transmembrane region" description="Helical" evidence="5">
    <location>
        <begin position="50"/>
        <end position="75"/>
    </location>
</feature>
<proteinExistence type="inferred from homology"/>
<dbReference type="Pfam" id="PF00328">
    <property type="entry name" value="His_Phos_2"/>
    <property type="match status" value="1"/>
</dbReference>
<feature type="region of interest" description="Disordered" evidence="4">
    <location>
        <begin position="1"/>
        <end position="42"/>
    </location>
</feature>
<evidence type="ECO:0000256" key="3">
    <source>
        <dbReference type="ARBA" id="ARBA00022801"/>
    </source>
</evidence>
<reference evidence="6 7" key="1">
    <citation type="journal article" date="2016" name="Genome Biol. Evol.">
        <title>Divergent and convergent evolution of fungal pathogenicity.</title>
        <authorList>
            <person name="Shang Y."/>
            <person name="Xiao G."/>
            <person name="Zheng P."/>
            <person name="Cen K."/>
            <person name="Zhan S."/>
            <person name="Wang C."/>
        </authorList>
    </citation>
    <scope>NUCLEOTIDE SEQUENCE [LARGE SCALE GENOMIC DNA]</scope>
    <source>
        <strain evidence="6 7">RCEF 2490</strain>
    </source>
</reference>
<organism evidence="6 7">
    <name type="scientific">Moelleriella libera RCEF 2490</name>
    <dbReference type="NCBI Taxonomy" id="1081109"/>
    <lineage>
        <taxon>Eukaryota</taxon>
        <taxon>Fungi</taxon>
        <taxon>Dikarya</taxon>
        <taxon>Ascomycota</taxon>
        <taxon>Pezizomycotina</taxon>
        <taxon>Sordariomycetes</taxon>
        <taxon>Hypocreomycetidae</taxon>
        <taxon>Hypocreales</taxon>
        <taxon>Clavicipitaceae</taxon>
        <taxon>Moelleriella</taxon>
    </lineage>
</organism>
<dbReference type="GO" id="GO:0003993">
    <property type="term" value="F:acid phosphatase activity"/>
    <property type="evidence" value="ECO:0007669"/>
    <property type="project" value="TreeGrafter"/>
</dbReference>
<evidence type="ECO:0000256" key="1">
    <source>
        <dbReference type="ARBA" id="ARBA00005375"/>
    </source>
</evidence>
<dbReference type="PANTHER" id="PTHR20963:SF43">
    <property type="entry name" value="PUTATIVE (AFU_ORTHOLOGUE AFUA_7G01240)-RELATED"/>
    <property type="match status" value="1"/>
</dbReference>